<organism evidence="2 3">
    <name type="scientific">Seiridium cardinale</name>
    <dbReference type="NCBI Taxonomy" id="138064"/>
    <lineage>
        <taxon>Eukaryota</taxon>
        <taxon>Fungi</taxon>
        <taxon>Dikarya</taxon>
        <taxon>Ascomycota</taxon>
        <taxon>Pezizomycotina</taxon>
        <taxon>Sordariomycetes</taxon>
        <taxon>Xylariomycetidae</taxon>
        <taxon>Amphisphaeriales</taxon>
        <taxon>Sporocadaceae</taxon>
        <taxon>Seiridium</taxon>
    </lineage>
</organism>
<protein>
    <submittedName>
        <fullName evidence="2">Uncharacterized protein</fullName>
    </submittedName>
</protein>
<name>A0ABR2Y345_9PEZI</name>
<sequence length="272" mass="30134">MKRQAASHGARTPLCKHDVPGQQTGMSRDHTVSGHFERLNLLTPDDVLMIDQAAGFRLGLEQDRNQRWASGGRSSWTLVRSPILPLSPGVVRQYYVPSPTEGLPTGPQSVRLSMVPHQTGITGMANPTISSSLVDLGNISVLFRAAPNLKKLVVFNCFNLSNAVYLHSLTPLTFSKSLLGKYDLANMFRSCPAPESLSWEYIDEASQHGKDRAHEWEPIPSARFRLLMLDNALGPLKTLPRLRRDFLVDSLCVLELLKWGSDLLLVAIPLSE</sequence>
<reference evidence="2 3" key="1">
    <citation type="submission" date="2024-02" db="EMBL/GenBank/DDBJ databases">
        <title>First draft genome assembly of two strains of Seiridium cardinale.</title>
        <authorList>
            <person name="Emiliani G."/>
            <person name="Scali E."/>
        </authorList>
    </citation>
    <scope>NUCLEOTIDE SEQUENCE [LARGE SCALE GENOMIC DNA]</scope>
    <source>
        <strain evidence="2 3">BM-138-000479</strain>
    </source>
</reference>
<proteinExistence type="predicted"/>
<evidence type="ECO:0000313" key="3">
    <source>
        <dbReference type="Proteomes" id="UP001465668"/>
    </source>
</evidence>
<accession>A0ABR2Y345</accession>
<evidence type="ECO:0000256" key="1">
    <source>
        <dbReference type="SAM" id="MobiDB-lite"/>
    </source>
</evidence>
<evidence type="ECO:0000313" key="2">
    <source>
        <dbReference type="EMBL" id="KAK9780500.1"/>
    </source>
</evidence>
<feature type="region of interest" description="Disordered" evidence="1">
    <location>
        <begin position="1"/>
        <end position="29"/>
    </location>
</feature>
<comment type="caution">
    <text evidence="2">The sequence shown here is derived from an EMBL/GenBank/DDBJ whole genome shotgun (WGS) entry which is preliminary data.</text>
</comment>
<dbReference type="EMBL" id="JARVKM010000006">
    <property type="protein sequence ID" value="KAK9780500.1"/>
    <property type="molecule type" value="Genomic_DNA"/>
</dbReference>
<dbReference type="Proteomes" id="UP001465668">
    <property type="component" value="Unassembled WGS sequence"/>
</dbReference>
<keyword evidence="3" id="KW-1185">Reference proteome</keyword>
<gene>
    <name evidence="2" type="ORF">SCAR479_02615</name>
</gene>